<dbReference type="InterPro" id="IPR007137">
    <property type="entry name" value="DUF348"/>
</dbReference>
<dbReference type="SMART" id="SM01208">
    <property type="entry name" value="G5"/>
    <property type="match status" value="1"/>
</dbReference>
<sequence>MTAHAGHDGLGPQASVEDTASHGSHRAARMRKRINDSSYARPVKIAAGGVLATVVAGGIFAVGNTKTVTLDIDGTNTELSTMSASVGDALKSVGYETTAQDLVSPSVTDKLVDGTHITVRSAKPVALVVDGVEHEVTSNALTVDELIQHFNESQKKAGITKAAKISTSPDEVIPVSGLKLTVTTPKIVSIDDGGSVVYDSIAADTVQDVLEARGITLGAEDVVTPSLGTPTKGLSSIKIDRITTTEVTSSEEFTAEPTYTEDPNSPEGQETEVTPAKPGRKTVTRKIVTVNGHEATNEVLNETITAPSTGAVIARGTKTAPAVASGSVWDSIAQCESGGNWAINTGNGYYGGLQFNAGTWSAYGGGQYAPTANLASRDQQIEIAQKVQAAQGWGAWPACTASLGIR</sequence>
<dbReference type="Gene3D" id="2.20.230.10">
    <property type="entry name" value="Resuscitation-promoting factor rpfb"/>
    <property type="match status" value="1"/>
</dbReference>
<dbReference type="AlphaFoldDB" id="A0AAF0YRC9"/>
<dbReference type="Proteomes" id="UP000234560">
    <property type="component" value="Chromosome"/>
</dbReference>
<dbReference type="InterPro" id="IPR011098">
    <property type="entry name" value="G5_dom"/>
</dbReference>
<name>A0AAF0YRC9_9CORY</name>
<dbReference type="Gene3D" id="1.10.530.10">
    <property type="match status" value="1"/>
</dbReference>
<reference evidence="6" key="2">
    <citation type="submission" date="2023-10" db="EMBL/GenBank/DDBJ databases">
        <authorList>
            <person name="Choi B."/>
        </authorList>
    </citation>
    <scope>NUCLEOTIDE SEQUENCE</scope>
    <source>
        <strain evidence="6">UMB0763</strain>
    </source>
</reference>
<feature type="region of interest" description="Disordered" evidence="4">
    <location>
        <begin position="245"/>
        <end position="279"/>
    </location>
</feature>
<evidence type="ECO:0000259" key="5">
    <source>
        <dbReference type="PROSITE" id="PS51109"/>
    </source>
</evidence>
<keyword evidence="2" id="KW-0732">Signal</keyword>
<gene>
    <name evidence="6" type="ORF">CYJ47_08410</name>
</gene>
<feature type="domain" description="G5" evidence="5">
    <location>
        <begin position="239"/>
        <end position="319"/>
    </location>
</feature>
<organism evidence="6 7">
    <name type="scientific">Corynebacterium pyruviciproducens</name>
    <dbReference type="NCBI Taxonomy" id="598660"/>
    <lineage>
        <taxon>Bacteria</taxon>
        <taxon>Bacillati</taxon>
        <taxon>Actinomycetota</taxon>
        <taxon>Actinomycetes</taxon>
        <taxon>Mycobacteriales</taxon>
        <taxon>Corynebacteriaceae</taxon>
        <taxon>Corynebacterium</taxon>
    </lineage>
</organism>
<dbReference type="PROSITE" id="PS51109">
    <property type="entry name" value="G5"/>
    <property type="match status" value="1"/>
</dbReference>
<dbReference type="Pfam" id="PF07501">
    <property type="entry name" value="G5"/>
    <property type="match status" value="1"/>
</dbReference>
<accession>A0AAF0YRC9</accession>
<feature type="region of interest" description="Disordered" evidence="4">
    <location>
        <begin position="1"/>
        <end position="33"/>
    </location>
</feature>
<proteinExistence type="inferred from homology"/>
<reference evidence="6" key="1">
    <citation type="submission" date="2017-12" db="EMBL/GenBank/DDBJ databases">
        <authorList>
            <person name="Thomas-White K."/>
            <person name="Wolfe A.J."/>
        </authorList>
    </citation>
    <scope>NUCLEOTIDE SEQUENCE</scope>
    <source>
        <strain evidence="6">UMB0763</strain>
    </source>
</reference>
<evidence type="ECO:0000256" key="3">
    <source>
        <dbReference type="ARBA" id="ARBA00022801"/>
    </source>
</evidence>
<dbReference type="InterPro" id="IPR023346">
    <property type="entry name" value="Lysozyme-like_dom_sf"/>
</dbReference>
<evidence type="ECO:0000313" key="7">
    <source>
        <dbReference type="Proteomes" id="UP000234560"/>
    </source>
</evidence>
<feature type="compositionally biased region" description="Basic residues" evidence="4">
    <location>
        <begin position="23"/>
        <end position="32"/>
    </location>
</feature>
<dbReference type="CDD" id="cd13925">
    <property type="entry name" value="RPF"/>
    <property type="match status" value="1"/>
</dbReference>
<comment type="similarity">
    <text evidence="1">Belongs to the transglycosylase family. Rpf subfamily.</text>
</comment>
<evidence type="ECO:0000313" key="6">
    <source>
        <dbReference type="EMBL" id="WOT01301.1"/>
    </source>
</evidence>
<dbReference type="KEGG" id="cpyr:CYJ47_08410"/>
<dbReference type="SUPFAM" id="SSF53955">
    <property type="entry name" value="Lysozyme-like"/>
    <property type="match status" value="1"/>
</dbReference>
<dbReference type="EMBL" id="CP136958">
    <property type="protein sequence ID" value="WOT01301.1"/>
    <property type="molecule type" value="Genomic_DNA"/>
</dbReference>
<evidence type="ECO:0000256" key="1">
    <source>
        <dbReference type="ARBA" id="ARBA00010830"/>
    </source>
</evidence>
<dbReference type="GO" id="GO:0016787">
    <property type="term" value="F:hydrolase activity"/>
    <property type="evidence" value="ECO:0007669"/>
    <property type="project" value="UniProtKB-KW"/>
</dbReference>
<feature type="compositionally biased region" description="Polar residues" evidence="4">
    <location>
        <begin position="261"/>
        <end position="272"/>
    </location>
</feature>
<dbReference type="Pfam" id="PF06737">
    <property type="entry name" value="Transglycosylas"/>
    <property type="match status" value="1"/>
</dbReference>
<feature type="compositionally biased region" description="Low complexity" evidence="4">
    <location>
        <begin position="245"/>
        <end position="256"/>
    </location>
</feature>
<protein>
    <submittedName>
        <fullName evidence="6">Transglycosylase family protein</fullName>
    </submittedName>
</protein>
<dbReference type="Pfam" id="PF03990">
    <property type="entry name" value="DUF348"/>
    <property type="match status" value="3"/>
</dbReference>
<dbReference type="RefSeq" id="WP_308216982.1">
    <property type="nucleotide sequence ID" value="NZ_CP136958.1"/>
</dbReference>
<evidence type="ECO:0000256" key="2">
    <source>
        <dbReference type="ARBA" id="ARBA00022729"/>
    </source>
</evidence>
<dbReference type="InterPro" id="IPR010618">
    <property type="entry name" value="RPF"/>
</dbReference>
<evidence type="ECO:0000256" key="4">
    <source>
        <dbReference type="SAM" id="MobiDB-lite"/>
    </source>
</evidence>
<keyword evidence="3" id="KW-0378">Hydrolase</keyword>